<evidence type="ECO:0000259" key="7">
    <source>
        <dbReference type="Pfam" id="PF00892"/>
    </source>
</evidence>
<dbReference type="PANTHER" id="PTHR22911">
    <property type="entry name" value="ACYL-MALONYL CONDENSING ENZYME-RELATED"/>
    <property type="match status" value="1"/>
</dbReference>
<dbReference type="PANTHER" id="PTHR22911:SF6">
    <property type="entry name" value="SOLUTE CARRIER FAMILY 35 MEMBER G1"/>
    <property type="match status" value="1"/>
</dbReference>
<comment type="subcellular location">
    <subcellularLocation>
        <location evidence="1">Membrane</location>
        <topology evidence="1">Multi-pass membrane protein</topology>
    </subcellularLocation>
</comment>
<dbReference type="EMBL" id="BMFJ01000002">
    <property type="protein sequence ID" value="GGE44550.1"/>
    <property type="molecule type" value="Genomic_DNA"/>
</dbReference>
<dbReference type="InterPro" id="IPR037185">
    <property type="entry name" value="EmrE-like"/>
</dbReference>
<feature type="transmembrane region" description="Helical" evidence="6">
    <location>
        <begin position="155"/>
        <end position="175"/>
    </location>
</feature>
<feature type="transmembrane region" description="Helical" evidence="6">
    <location>
        <begin position="187"/>
        <end position="207"/>
    </location>
</feature>
<evidence type="ECO:0000256" key="4">
    <source>
        <dbReference type="ARBA" id="ARBA00022989"/>
    </source>
</evidence>
<evidence type="ECO:0000256" key="2">
    <source>
        <dbReference type="ARBA" id="ARBA00009853"/>
    </source>
</evidence>
<evidence type="ECO:0000256" key="5">
    <source>
        <dbReference type="ARBA" id="ARBA00023136"/>
    </source>
</evidence>
<dbReference type="InterPro" id="IPR000620">
    <property type="entry name" value="EamA_dom"/>
</dbReference>
<keyword evidence="3 6" id="KW-0812">Transmembrane</keyword>
<evidence type="ECO:0000256" key="6">
    <source>
        <dbReference type="SAM" id="Phobius"/>
    </source>
</evidence>
<protein>
    <submittedName>
        <fullName evidence="8">Transporter RarD family, DMT superfamily protein</fullName>
    </submittedName>
</protein>
<keyword evidence="4 6" id="KW-1133">Transmembrane helix</keyword>
<dbReference type="SUPFAM" id="SSF103481">
    <property type="entry name" value="Multidrug resistance efflux transporter EmrE"/>
    <property type="match status" value="2"/>
</dbReference>
<reference evidence="9" key="1">
    <citation type="journal article" date="2019" name="Int. J. Syst. Evol. Microbiol.">
        <title>The Global Catalogue of Microorganisms (GCM) 10K type strain sequencing project: providing services to taxonomists for standard genome sequencing and annotation.</title>
        <authorList>
            <consortium name="The Broad Institute Genomics Platform"/>
            <consortium name="The Broad Institute Genome Sequencing Center for Infectious Disease"/>
            <person name="Wu L."/>
            <person name="Ma J."/>
        </authorList>
    </citation>
    <scope>NUCLEOTIDE SEQUENCE [LARGE SCALE GENOMIC DNA]</scope>
    <source>
        <strain evidence="9">CGMCC 1.12664</strain>
    </source>
</reference>
<feature type="transmembrane region" description="Helical" evidence="6">
    <location>
        <begin position="213"/>
        <end position="232"/>
    </location>
</feature>
<organism evidence="8 9">
    <name type="scientific">Primorskyibacter flagellatus</name>
    <dbReference type="NCBI Taxonomy" id="1387277"/>
    <lineage>
        <taxon>Bacteria</taxon>
        <taxon>Pseudomonadati</taxon>
        <taxon>Pseudomonadota</taxon>
        <taxon>Alphaproteobacteria</taxon>
        <taxon>Rhodobacterales</taxon>
        <taxon>Roseobacteraceae</taxon>
        <taxon>Primorskyibacter</taxon>
    </lineage>
</organism>
<feature type="domain" description="EamA" evidence="7">
    <location>
        <begin position="157"/>
        <end position="286"/>
    </location>
</feature>
<feature type="domain" description="EamA" evidence="7">
    <location>
        <begin position="5"/>
        <end position="138"/>
    </location>
</feature>
<dbReference type="AlphaFoldDB" id="A0A917AE33"/>
<comment type="caution">
    <text evidence="8">The sequence shown here is derived from an EMBL/GenBank/DDBJ whole genome shotgun (WGS) entry which is preliminary data.</text>
</comment>
<dbReference type="Pfam" id="PF00892">
    <property type="entry name" value="EamA"/>
    <property type="match status" value="2"/>
</dbReference>
<feature type="transmembrane region" description="Helical" evidence="6">
    <location>
        <begin position="36"/>
        <end position="54"/>
    </location>
</feature>
<dbReference type="GO" id="GO:0016020">
    <property type="term" value="C:membrane"/>
    <property type="evidence" value="ECO:0007669"/>
    <property type="project" value="UniProtKB-SubCell"/>
</dbReference>
<feature type="transmembrane region" description="Helical" evidence="6">
    <location>
        <begin position="122"/>
        <end position="143"/>
    </location>
</feature>
<feature type="transmembrane region" description="Helical" evidence="6">
    <location>
        <begin position="98"/>
        <end position="115"/>
    </location>
</feature>
<evidence type="ECO:0000313" key="9">
    <source>
        <dbReference type="Proteomes" id="UP000612855"/>
    </source>
</evidence>
<feature type="transmembrane region" description="Helical" evidence="6">
    <location>
        <begin position="7"/>
        <end position="24"/>
    </location>
</feature>
<accession>A0A917AE33</accession>
<keyword evidence="5 6" id="KW-0472">Membrane</keyword>
<evidence type="ECO:0000256" key="1">
    <source>
        <dbReference type="ARBA" id="ARBA00004141"/>
    </source>
</evidence>
<comment type="similarity">
    <text evidence="2">Belongs to the drug/metabolite transporter (DMT) superfamily. 10 TMS drug/metabolite exporter (DME) (TC 2.A.7.3) family.</text>
</comment>
<dbReference type="RefSeq" id="WP_188479080.1">
    <property type="nucleotide sequence ID" value="NZ_BMFJ01000002.1"/>
</dbReference>
<proteinExistence type="inferred from homology"/>
<name>A0A917AE33_9RHOB</name>
<keyword evidence="9" id="KW-1185">Reference proteome</keyword>
<gene>
    <name evidence="8" type="ORF">GCM10011360_34730</name>
</gene>
<feature type="transmembrane region" description="Helical" evidence="6">
    <location>
        <begin position="269"/>
        <end position="287"/>
    </location>
</feature>
<sequence length="307" mass="33022">MQPLRGIFFKLIAVMCFITMTSLIKAVSGEVPPGEAVFFRSFCALPIILAWLAVRGDLRTGLRVENPMDHVWRGFIGTMAMGSMFAGLAFLPLPEVTALGYAMPLLVVVFAAMFLNERVGVFRIGAVALGLIGVLIVLAPRVTSLGGDTVRTMEAVGALIVILGAVCGALAQIFIRKMVQTEQVSAIVFWFSCTSTGMALLTLPFGWVLPTPAQAAMLVCAGLIGGVGQIFLTSSYRFADASLVAPFDYASMLFAILIGYFIFEEVPTLQMLLGATLIVFAGLIIILRERQLGIQRDKARQAKLPHG</sequence>
<evidence type="ECO:0000256" key="3">
    <source>
        <dbReference type="ARBA" id="ARBA00022692"/>
    </source>
</evidence>
<dbReference type="Proteomes" id="UP000612855">
    <property type="component" value="Unassembled WGS sequence"/>
</dbReference>
<evidence type="ECO:0000313" key="8">
    <source>
        <dbReference type="EMBL" id="GGE44550.1"/>
    </source>
</evidence>
<feature type="transmembrane region" description="Helical" evidence="6">
    <location>
        <begin position="74"/>
        <end position="92"/>
    </location>
</feature>
<feature type="transmembrane region" description="Helical" evidence="6">
    <location>
        <begin position="244"/>
        <end position="263"/>
    </location>
</feature>